<proteinExistence type="predicted"/>
<gene>
    <name evidence="4" type="ORF">E8E13_005113</name>
</gene>
<dbReference type="Pfam" id="PF21666">
    <property type="entry name" value="DUF4246_N"/>
    <property type="match status" value="1"/>
</dbReference>
<evidence type="ECO:0000259" key="2">
    <source>
        <dbReference type="Pfam" id="PF14033"/>
    </source>
</evidence>
<feature type="domain" description="DUF4246" evidence="2">
    <location>
        <begin position="134"/>
        <end position="550"/>
    </location>
</feature>
<accession>A0A9P4TGD1</accession>
<keyword evidence="5" id="KW-1185">Reference proteome</keyword>
<feature type="region of interest" description="Disordered" evidence="1">
    <location>
        <begin position="333"/>
        <end position="352"/>
    </location>
</feature>
<dbReference type="InterPro" id="IPR025340">
    <property type="entry name" value="DUF4246"/>
</dbReference>
<sequence length="550" mass="62233">MTSAPLNPLHQGAAPLTEEWKPHYPGLGLPLREYSQSRFEFPFFPIGAHASCYNSQSLPLPVREVAMMSVMDTLTDKAGWHIKINDETVVAQWRAEALAIPNMHWWQLACNTEDESWHLEDYVKVPENIMSGDAFDCCIQELRSKARFFGESGIIPTLDAHAVVAKSDSLVSTPLHESLLACFDMLRADQAGSPDWHPYSGDKVQNLVHPSLFPLVYNRTRGFKYDVVGVEDAISKWSGRGEILVGEEIWDPQGSERLDYDVADPVPPDLWSVNFQWLPSNVAFQADGTVRFTSYINNLHPNKYPRIYRALEGLIETSLPMWDQCLKPVTDSNTVVGPGRNEGRFGVPKDPDDENCQNWDPSDPQLCSEAQINVDTLDRKLLEHDMDVEEGKRYLTNRKWEEVRKPVLPTPSFKDVDYGVKQGQRLFDKFRDSGLQVIVKMASIELTPENPHFSPGSWHVEGQLNESICATVLYYLDSKNVTESSLSFRMQTSLYLVDEEPGFRVGQDAYQWMNSIYGTQFGSGAQGACLQTYGRVQTKEKRLLAFPNTL</sequence>
<reference evidence="4" key="1">
    <citation type="submission" date="2019-04" db="EMBL/GenBank/DDBJ databases">
        <title>Sequencing of skin fungus with MAO and IRED activity.</title>
        <authorList>
            <person name="Marsaioli A.J."/>
            <person name="Bonatto J.M.C."/>
            <person name="Reis Junior O."/>
        </authorList>
    </citation>
    <scope>NUCLEOTIDE SEQUENCE</scope>
    <source>
        <strain evidence="4">30M1</strain>
    </source>
</reference>
<dbReference type="InterPro" id="IPR049207">
    <property type="entry name" value="DUF4246_N"/>
</dbReference>
<evidence type="ECO:0000313" key="5">
    <source>
        <dbReference type="Proteomes" id="UP000801428"/>
    </source>
</evidence>
<protein>
    <submittedName>
        <fullName evidence="4">Uncharacterized protein</fullName>
    </submittedName>
</protein>
<evidence type="ECO:0000259" key="3">
    <source>
        <dbReference type="Pfam" id="PF21666"/>
    </source>
</evidence>
<evidence type="ECO:0000256" key="1">
    <source>
        <dbReference type="SAM" id="MobiDB-lite"/>
    </source>
</evidence>
<dbReference type="InterPro" id="IPR049192">
    <property type="entry name" value="DUF4246_C"/>
</dbReference>
<feature type="domain" description="DUF4246" evidence="3">
    <location>
        <begin position="24"/>
        <end position="96"/>
    </location>
</feature>
<dbReference type="AlphaFoldDB" id="A0A9P4TGD1"/>
<dbReference type="EMBL" id="SWKU01000006">
    <property type="protein sequence ID" value="KAF3005687.1"/>
    <property type="molecule type" value="Genomic_DNA"/>
</dbReference>
<organism evidence="4 5">
    <name type="scientific">Curvularia kusanoi</name>
    <name type="common">Cochliobolus kusanoi</name>
    <dbReference type="NCBI Taxonomy" id="90978"/>
    <lineage>
        <taxon>Eukaryota</taxon>
        <taxon>Fungi</taxon>
        <taxon>Dikarya</taxon>
        <taxon>Ascomycota</taxon>
        <taxon>Pezizomycotina</taxon>
        <taxon>Dothideomycetes</taxon>
        <taxon>Pleosporomycetidae</taxon>
        <taxon>Pleosporales</taxon>
        <taxon>Pleosporineae</taxon>
        <taxon>Pleosporaceae</taxon>
        <taxon>Curvularia</taxon>
    </lineage>
</organism>
<name>A0A9P4TGD1_CURKU</name>
<dbReference type="PANTHER" id="PTHR33119">
    <property type="entry name" value="IFI3P"/>
    <property type="match status" value="1"/>
</dbReference>
<evidence type="ECO:0000313" key="4">
    <source>
        <dbReference type="EMBL" id="KAF3005687.1"/>
    </source>
</evidence>
<dbReference type="Pfam" id="PF14033">
    <property type="entry name" value="DUF4246"/>
    <property type="match status" value="1"/>
</dbReference>
<dbReference type="PANTHER" id="PTHR33119:SF1">
    <property type="entry name" value="FE2OG DIOXYGENASE DOMAIN-CONTAINING PROTEIN"/>
    <property type="match status" value="1"/>
</dbReference>
<feature type="compositionally biased region" description="Basic and acidic residues" evidence="1">
    <location>
        <begin position="341"/>
        <end position="350"/>
    </location>
</feature>
<dbReference type="Proteomes" id="UP000801428">
    <property type="component" value="Unassembled WGS sequence"/>
</dbReference>
<dbReference type="OrthoDB" id="415532at2759"/>
<comment type="caution">
    <text evidence="4">The sequence shown here is derived from an EMBL/GenBank/DDBJ whole genome shotgun (WGS) entry which is preliminary data.</text>
</comment>